<dbReference type="Proteomes" id="UP000608579">
    <property type="component" value="Unassembled WGS sequence"/>
</dbReference>
<reference evidence="1" key="1">
    <citation type="journal article" date="2020" name="ISME J.">
        <title>Gammaproteobacteria mediating utilization of methyl-, sulfur- and petroleum organic compounds in deep ocean hydrothermal plumes.</title>
        <authorList>
            <person name="Zhou Z."/>
            <person name="Liu Y."/>
            <person name="Pan J."/>
            <person name="Cron B.R."/>
            <person name="Toner B.M."/>
            <person name="Anantharaman K."/>
            <person name="Breier J.A."/>
            <person name="Dick G.J."/>
            <person name="Li M."/>
        </authorList>
    </citation>
    <scope>NUCLEOTIDE SEQUENCE</scope>
    <source>
        <strain evidence="1">SZUA-1515</strain>
    </source>
</reference>
<keyword evidence="1" id="KW-0808">Transferase</keyword>
<protein>
    <submittedName>
        <fullName evidence="1">CoA transferase subunit A</fullName>
    </submittedName>
</protein>
<comment type="caution">
    <text evidence="1">The sequence shown here is derived from an EMBL/GenBank/DDBJ whole genome shotgun (WGS) entry which is preliminary data.</text>
</comment>
<dbReference type="EMBL" id="DQVM01000131">
    <property type="protein sequence ID" value="HIQ30257.1"/>
    <property type="molecule type" value="Genomic_DNA"/>
</dbReference>
<evidence type="ECO:0000313" key="1">
    <source>
        <dbReference type="EMBL" id="HIQ30257.1"/>
    </source>
</evidence>
<organism evidence="1 2">
    <name type="scientific">Caldiarchaeum subterraneum</name>
    <dbReference type="NCBI Taxonomy" id="311458"/>
    <lineage>
        <taxon>Archaea</taxon>
        <taxon>Nitrososphaerota</taxon>
        <taxon>Candidatus Caldarchaeales</taxon>
        <taxon>Candidatus Caldarchaeaceae</taxon>
        <taxon>Candidatus Caldarchaeum</taxon>
    </lineage>
</organism>
<sequence>MASKLTSLEDAIARNVWDGCSIALGLALEHSIPFAAVHEIIRQGKRGLTLIGPISDMAFDQLIGAGCVGKVMAAWVGNVSHGMGYNFSRAVESGQVKMIDYSNLAIAQAILAAALGIPCIPTKTLLGSDMLSSLVAEGFAKLVECPFTGERMVMLKAVKPDVA</sequence>
<accession>A0A833EA88</accession>
<proteinExistence type="predicted"/>
<dbReference type="InterPro" id="IPR037171">
    <property type="entry name" value="NagB/RpiA_transferase-like"/>
</dbReference>
<name>A0A833EA88_CALS0</name>
<dbReference type="GO" id="GO:0008410">
    <property type="term" value="F:CoA-transferase activity"/>
    <property type="evidence" value="ECO:0007669"/>
    <property type="project" value="InterPro"/>
</dbReference>
<feature type="non-terminal residue" evidence="1">
    <location>
        <position position="163"/>
    </location>
</feature>
<dbReference type="Gene3D" id="3.40.1080.10">
    <property type="entry name" value="Glutaconate Coenzyme A-transferase"/>
    <property type="match status" value="1"/>
</dbReference>
<dbReference type="InterPro" id="IPR004165">
    <property type="entry name" value="CoA_trans_fam_I"/>
</dbReference>
<evidence type="ECO:0000313" key="2">
    <source>
        <dbReference type="Proteomes" id="UP000608579"/>
    </source>
</evidence>
<gene>
    <name evidence="1" type="ORF">EYH45_06810</name>
</gene>
<dbReference type="Pfam" id="PF01144">
    <property type="entry name" value="CoA_trans"/>
    <property type="match status" value="1"/>
</dbReference>
<dbReference type="SUPFAM" id="SSF100950">
    <property type="entry name" value="NagB/RpiA/CoA transferase-like"/>
    <property type="match status" value="1"/>
</dbReference>
<dbReference type="AlphaFoldDB" id="A0A833EA88"/>